<organism evidence="1 2">
    <name type="scientific">Smittium culicis</name>
    <dbReference type="NCBI Taxonomy" id="133412"/>
    <lineage>
        <taxon>Eukaryota</taxon>
        <taxon>Fungi</taxon>
        <taxon>Fungi incertae sedis</taxon>
        <taxon>Zoopagomycota</taxon>
        <taxon>Kickxellomycotina</taxon>
        <taxon>Harpellomycetes</taxon>
        <taxon>Harpellales</taxon>
        <taxon>Legeriomycetaceae</taxon>
        <taxon>Smittium</taxon>
    </lineage>
</organism>
<protein>
    <submittedName>
        <fullName evidence="1">Uncharacterized protein</fullName>
    </submittedName>
</protein>
<name>A0A1R1YJ99_9FUNG</name>
<evidence type="ECO:0000313" key="2">
    <source>
        <dbReference type="Proteomes" id="UP000187429"/>
    </source>
</evidence>
<dbReference type="AlphaFoldDB" id="A0A1R1YJ99"/>
<evidence type="ECO:0000313" key="1">
    <source>
        <dbReference type="EMBL" id="OMJ26988.1"/>
    </source>
</evidence>
<dbReference type="Proteomes" id="UP000187429">
    <property type="component" value="Unassembled WGS sequence"/>
</dbReference>
<sequence length="68" mass="7600">MDRALILARAGDISFFFVSLTNYQHTLSGNLISVIAESRRRTKQIGSSKRMFSIPGGILRPKRTICTT</sequence>
<comment type="caution">
    <text evidence="1">The sequence shown here is derived from an EMBL/GenBank/DDBJ whole genome shotgun (WGS) entry which is preliminary data.</text>
</comment>
<keyword evidence="2" id="KW-1185">Reference proteome</keyword>
<dbReference type="EMBL" id="LSSM01001241">
    <property type="protein sequence ID" value="OMJ26988.1"/>
    <property type="molecule type" value="Genomic_DNA"/>
</dbReference>
<gene>
    <name evidence="1" type="ORF">AYI69_g3592</name>
</gene>
<accession>A0A1R1YJ99</accession>
<proteinExistence type="predicted"/>
<reference evidence="2" key="1">
    <citation type="submission" date="2017-01" db="EMBL/GenBank/DDBJ databases">
        <authorList>
            <person name="Wang Y."/>
            <person name="White M."/>
            <person name="Kvist S."/>
            <person name="Moncalvo J.-M."/>
        </authorList>
    </citation>
    <scope>NUCLEOTIDE SEQUENCE [LARGE SCALE GENOMIC DNA]</scope>
    <source>
        <strain evidence="2">ID-206-W2</strain>
    </source>
</reference>